<dbReference type="SUPFAM" id="SSF47459">
    <property type="entry name" value="HLH, helix-loop-helix DNA-binding domain"/>
    <property type="match status" value="1"/>
</dbReference>
<accession>A0A6I9TTJ6</accession>
<dbReference type="InterPro" id="IPR036638">
    <property type="entry name" value="HLH_DNA-bd_sf"/>
</dbReference>
<evidence type="ECO:0000256" key="1">
    <source>
        <dbReference type="ARBA" id="ARBA00004123"/>
    </source>
</evidence>
<protein>
    <submittedName>
        <fullName evidence="8">Transcription factor FER-LIKE IRON DEFICIENCY-INDUCED TRANSCRIPTION FACTOR</fullName>
    </submittedName>
</protein>
<evidence type="ECO:0000256" key="2">
    <source>
        <dbReference type="ARBA" id="ARBA00023015"/>
    </source>
</evidence>
<dbReference type="InterPro" id="IPR051358">
    <property type="entry name" value="TF_AMS/ICE1/BHLH6-like"/>
</dbReference>
<evidence type="ECO:0000256" key="5">
    <source>
        <dbReference type="SAM" id="MobiDB-lite"/>
    </source>
</evidence>
<evidence type="ECO:0000256" key="4">
    <source>
        <dbReference type="ARBA" id="ARBA00023242"/>
    </source>
</evidence>
<keyword evidence="4" id="KW-0539">Nucleus</keyword>
<dbReference type="GO" id="GO:0046983">
    <property type="term" value="F:protein dimerization activity"/>
    <property type="evidence" value="ECO:0007669"/>
    <property type="project" value="InterPro"/>
</dbReference>
<keyword evidence="3" id="KW-0804">Transcription</keyword>
<keyword evidence="2" id="KW-0805">Transcription regulation</keyword>
<dbReference type="Pfam" id="PF00010">
    <property type="entry name" value="HLH"/>
    <property type="match status" value="1"/>
</dbReference>
<evidence type="ECO:0000313" key="8">
    <source>
        <dbReference type="RefSeq" id="XP_011089193.1"/>
    </source>
</evidence>
<reference evidence="8" key="1">
    <citation type="submission" date="2025-08" db="UniProtKB">
        <authorList>
            <consortium name="RefSeq"/>
        </authorList>
    </citation>
    <scope>IDENTIFICATION</scope>
</reference>
<feature type="compositionally biased region" description="Low complexity" evidence="5">
    <location>
        <begin position="120"/>
        <end position="129"/>
    </location>
</feature>
<dbReference type="SMART" id="SM00353">
    <property type="entry name" value="HLH"/>
    <property type="match status" value="1"/>
</dbReference>
<dbReference type="Gene3D" id="4.10.280.10">
    <property type="entry name" value="Helix-loop-helix DNA-binding domain"/>
    <property type="match status" value="1"/>
</dbReference>
<dbReference type="Gramene" id="SIN_1010488.t">
    <property type="protein sequence ID" value="SIN_1010488.t"/>
    <property type="gene ID" value="SIN_1010488"/>
</dbReference>
<evidence type="ECO:0000259" key="6">
    <source>
        <dbReference type="PROSITE" id="PS50888"/>
    </source>
</evidence>
<dbReference type="PANTHER" id="PTHR31945">
    <property type="entry name" value="TRANSCRIPTION FACTOR SCREAM2-RELATED"/>
    <property type="match status" value="1"/>
</dbReference>
<dbReference type="AlphaFoldDB" id="A0A6I9TTJ6"/>
<dbReference type="GO" id="GO:0003700">
    <property type="term" value="F:DNA-binding transcription factor activity"/>
    <property type="evidence" value="ECO:0007669"/>
    <property type="project" value="TreeGrafter"/>
</dbReference>
<keyword evidence="7" id="KW-1185">Reference proteome</keyword>
<dbReference type="RefSeq" id="XP_011089193.1">
    <property type="nucleotide sequence ID" value="XM_011090891.2"/>
</dbReference>
<dbReference type="OrthoDB" id="1886792at2759"/>
<dbReference type="PROSITE" id="PS50888">
    <property type="entry name" value="BHLH"/>
    <property type="match status" value="1"/>
</dbReference>
<evidence type="ECO:0000256" key="3">
    <source>
        <dbReference type="ARBA" id="ARBA00023163"/>
    </source>
</evidence>
<evidence type="ECO:0000313" key="7">
    <source>
        <dbReference type="Proteomes" id="UP000504604"/>
    </source>
</evidence>
<proteinExistence type="predicted"/>
<dbReference type="FunCoup" id="A0A6I9TTJ6">
    <property type="interactions" value="263"/>
</dbReference>
<dbReference type="GO" id="GO:0005634">
    <property type="term" value="C:nucleus"/>
    <property type="evidence" value="ECO:0007669"/>
    <property type="project" value="UniProtKB-SubCell"/>
</dbReference>
<dbReference type="Proteomes" id="UP000504604">
    <property type="component" value="Linkage group LG9"/>
</dbReference>
<dbReference type="KEGG" id="sind:105170219"/>
<dbReference type="InterPro" id="IPR011598">
    <property type="entry name" value="bHLH_dom"/>
</dbReference>
<dbReference type="InParanoid" id="A0A6I9TTJ6"/>
<feature type="domain" description="BHLH" evidence="6">
    <location>
        <begin position="142"/>
        <end position="191"/>
    </location>
</feature>
<sequence length="333" mass="37056">MERSCLESGGIPELDPYQYQYAADHFGLIDFMDEAIFDQFIDLIRGENENETVANFAAHQGYDFHGQFFSEAPPAELLDFDGLMGHNAIDTDVNNDLGFLNACVKNVSEEGVMDVEESSGTTTTTGTGTCSKRANKKNSSKVDRSRTLISERRRRGRMKEKLYALRSLVPTITKMDKASIVGDAVLYVRDLQMQVKKLKSEISSLGGGATHVQSSYQGRTDGSNGKNNIMSFYPVIKKIFKMEVFEVEKRGFYVRVVSNKGRGIAALLYKALESLTTFTLATSNLAASAHNYVFTFTLHITQGEMDINIQNMELLIATVFLKQGFEMETSQSA</sequence>
<feature type="region of interest" description="Disordered" evidence="5">
    <location>
        <begin position="116"/>
        <end position="145"/>
    </location>
</feature>
<organism evidence="7 8">
    <name type="scientific">Sesamum indicum</name>
    <name type="common">Oriental sesame</name>
    <name type="synonym">Sesamum orientale</name>
    <dbReference type="NCBI Taxonomy" id="4182"/>
    <lineage>
        <taxon>Eukaryota</taxon>
        <taxon>Viridiplantae</taxon>
        <taxon>Streptophyta</taxon>
        <taxon>Embryophyta</taxon>
        <taxon>Tracheophyta</taxon>
        <taxon>Spermatophyta</taxon>
        <taxon>Magnoliopsida</taxon>
        <taxon>eudicotyledons</taxon>
        <taxon>Gunneridae</taxon>
        <taxon>Pentapetalae</taxon>
        <taxon>asterids</taxon>
        <taxon>lamiids</taxon>
        <taxon>Lamiales</taxon>
        <taxon>Pedaliaceae</taxon>
        <taxon>Sesamum</taxon>
    </lineage>
</organism>
<comment type="subcellular location">
    <subcellularLocation>
        <location evidence="1">Nucleus</location>
    </subcellularLocation>
</comment>
<name>A0A6I9TTJ6_SESIN</name>
<gene>
    <name evidence="8" type="primary">LOC105170219</name>
</gene>
<dbReference type="GeneID" id="105170219"/>
<dbReference type="PANTHER" id="PTHR31945:SF17">
    <property type="entry name" value="TRANSCRIPTION FACTOR FER-LIKE IRON DEFICIENCY-INDUCED TRANSCRIPTION FACTOR"/>
    <property type="match status" value="1"/>
</dbReference>
<dbReference type="GO" id="GO:0043565">
    <property type="term" value="F:sequence-specific DNA binding"/>
    <property type="evidence" value="ECO:0007669"/>
    <property type="project" value="TreeGrafter"/>
</dbReference>